<evidence type="ECO:0000313" key="1">
    <source>
        <dbReference type="EMBL" id="KRY24366.1"/>
    </source>
</evidence>
<proteinExistence type="predicted"/>
<dbReference type="AlphaFoldDB" id="A0A0V1AI99"/>
<keyword evidence="2" id="KW-1185">Reference proteome</keyword>
<evidence type="ECO:0000313" key="2">
    <source>
        <dbReference type="Proteomes" id="UP000054776"/>
    </source>
</evidence>
<comment type="caution">
    <text evidence="1">The sequence shown here is derived from an EMBL/GenBank/DDBJ whole genome shotgun (WGS) entry which is preliminary data.</text>
</comment>
<dbReference type="InParanoid" id="A0A0V1AI99"/>
<name>A0A0V1AI99_TRISP</name>
<reference evidence="1 2" key="1">
    <citation type="submission" date="2015-01" db="EMBL/GenBank/DDBJ databases">
        <title>Evolution of Trichinella species and genotypes.</title>
        <authorList>
            <person name="Korhonen P.K."/>
            <person name="Edoardo P."/>
            <person name="Giuseppe L.R."/>
            <person name="Gasser R.B."/>
        </authorList>
    </citation>
    <scope>NUCLEOTIDE SEQUENCE [LARGE SCALE GENOMIC DNA]</scope>
    <source>
        <strain evidence="1">ISS3</strain>
    </source>
</reference>
<dbReference type="Proteomes" id="UP000054776">
    <property type="component" value="Unassembled WGS sequence"/>
</dbReference>
<organism evidence="1 2">
    <name type="scientific">Trichinella spiralis</name>
    <name type="common">Trichina worm</name>
    <dbReference type="NCBI Taxonomy" id="6334"/>
    <lineage>
        <taxon>Eukaryota</taxon>
        <taxon>Metazoa</taxon>
        <taxon>Ecdysozoa</taxon>
        <taxon>Nematoda</taxon>
        <taxon>Enoplea</taxon>
        <taxon>Dorylaimia</taxon>
        <taxon>Trichinellida</taxon>
        <taxon>Trichinellidae</taxon>
        <taxon>Trichinella</taxon>
    </lineage>
</organism>
<sequence>MGSGLVSWKWVSSLVSPSETKLVFIFAKLFIDSSVHLTYS</sequence>
<gene>
    <name evidence="1" type="ORF">T01_15254</name>
</gene>
<accession>A0A0V1AI99</accession>
<protein>
    <submittedName>
        <fullName evidence="1">Uncharacterized protein</fullName>
    </submittedName>
</protein>
<dbReference type="EMBL" id="JYDH01001783">
    <property type="protein sequence ID" value="KRY24366.1"/>
    <property type="molecule type" value="Genomic_DNA"/>
</dbReference>